<dbReference type="STRING" id="1121097.GCA_000428125_03022"/>
<proteinExistence type="predicted"/>
<comment type="caution">
    <text evidence="1">The sequence shown here is derived from an EMBL/GenBank/DDBJ whole genome shotgun (WGS) entry which is preliminary data.</text>
</comment>
<dbReference type="Gene3D" id="1.10.3680.10">
    <property type="entry name" value="TerB-like"/>
    <property type="match status" value="1"/>
</dbReference>
<dbReference type="RefSeq" id="WP_024997455.1">
    <property type="nucleotide sequence ID" value="NZ_ATZI01000023.1"/>
</dbReference>
<evidence type="ECO:0000313" key="2">
    <source>
        <dbReference type="Proteomes" id="UP000027601"/>
    </source>
</evidence>
<reference evidence="1 2" key="1">
    <citation type="journal article" date="2015" name="Microbes Environ.">
        <title>Distribution and evolution of nitrogen fixation genes in the phylum bacteroidetes.</title>
        <authorList>
            <person name="Inoue J."/>
            <person name="Oshima K."/>
            <person name="Suda W."/>
            <person name="Sakamoto M."/>
            <person name="Iino T."/>
            <person name="Noda S."/>
            <person name="Hongoh Y."/>
            <person name="Hattori M."/>
            <person name="Ohkuma M."/>
        </authorList>
    </citation>
    <scope>NUCLEOTIDE SEQUENCE [LARGE SCALE GENOMIC DNA]</scope>
    <source>
        <strain evidence="1 2">JCM 15093</strain>
    </source>
</reference>
<sequence>MVRYSIKQKKAVISLVFAAMIVDNKEINDRRSAYLQVVADLMQVYNDMFEDAMNNMSHEESIAILNEMSSREKARVAIILYQMFTADGGPIVERHKLLFNHIDQGAHIKDALRSTGLIRWVSAINQLM</sequence>
<protein>
    <recommendedName>
        <fullName evidence="3">Co-chaperone DjlA N-terminal domain-containing protein</fullName>
    </recommendedName>
</protein>
<dbReference type="AlphaFoldDB" id="A0A069D6B2"/>
<name>A0A069D6B2_9BACE</name>
<dbReference type="InterPro" id="IPR029024">
    <property type="entry name" value="TerB-like"/>
</dbReference>
<dbReference type="EMBL" id="BAJS01000031">
    <property type="protein sequence ID" value="GAK37880.1"/>
    <property type="molecule type" value="Genomic_DNA"/>
</dbReference>
<dbReference type="Proteomes" id="UP000027601">
    <property type="component" value="Unassembled WGS sequence"/>
</dbReference>
<organism evidence="1 2">
    <name type="scientific">Bacteroides graminisolvens DSM 19988 = JCM 15093</name>
    <dbReference type="NCBI Taxonomy" id="1121097"/>
    <lineage>
        <taxon>Bacteria</taxon>
        <taxon>Pseudomonadati</taxon>
        <taxon>Bacteroidota</taxon>
        <taxon>Bacteroidia</taxon>
        <taxon>Bacteroidales</taxon>
        <taxon>Bacteroidaceae</taxon>
        <taxon>Bacteroides</taxon>
    </lineage>
</organism>
<keyword evidence="2" id="KW-1185">Reference proteome</keyword>
<evidence type="ECO:0000313" key="1">
    <source>
        <dbReference type="EMBL" id="GAK37880.1"/>
    </source>
</evidence>
<evidence type="ECO:0008006" key="3">
    <source>
        <dbReference type="Google" id="ProtNLM"/>
    </source>
</evidence>
<accession>A0A069D6B2</accession>
<gene>
    <name evidence="1" type="ORF">JCM15093_3168</name>
</gene>